<dbReference type="PROSITE" id="PS51898">
    <property type="entry name" value="TYR_RECOMBINASE"/>
    <property type="match status" value="1"/>
</dbReference>
<accession>A0AA88YH36</accession>
<dbReference type="PANTHER" id="PTHR34605:SF6">
    <property type="entry name" value="TYR RECOMBINASE DOMAIN-CONTAINING PROTEIN"/>
    <property type="match status" value="1"/>
</dbReference>
<reference evidence="4" key="1">
    <citation type="submission" date="2019-08" db="EMBL/GenBank/DDBJ databases">
        <title>The improved chromosome-level genome for the pearl oyster Pinctada fucata martensii using PacBio sequencing and Hi-C.</title>
        <authorList>
            <person name="Zheng Z."/>
        </authorList>
    </citation>
    <scope>NUCLEOTIDE SEQUENCE</scope>
    <source>
        <strain evidence="4">ZZ-2019</strain>
        <tissue evidence="4">Adductor muscle</tissue>
    </source>
</reference>
<keyword evidence="1" id="KW-0238">DNA-binding</keyword>
<dbReference type="SUPFAM" id="SSF47823">
    <property type="entry name" value="lambda integrase-like, N-terminal domain"/>
    <property type="match status" value="1"/>
</dbReference>
<dbReference type="GO" id="GO:0015074">
    <property type="term" value="P:DNA integration"/>
    <property type="evidence" value="ECO:0007669"/>
    <property type="project" value="InterPro"/>
</dbReference>
<dbReference type="Proteomes" id="UP001186944">
    <property type="component" value="Unassembled WGS sequence"/>
</dbReference>
<comment type="caution">
    <text evidence="4">The sequence shown here is derived from an EMBL/GenBank/DDBJ whole genome shotgun (WGS) entry which is preliminary data.</text>
</comment>
<dbReference type="InterPro" id="IPR011010">
    <property type="entry name" value="DNA_brk_join_enz"/>
</dbReference>
<dbReference type="GO" id="GO:0006310">
    <property type="term" value="P:DNA recombination"/>
    <property type="evidence" value="ECO:0007669"/>
    <property type="project" value="UniProtKB-KW"/>
</dbReference>
<organism evidence="4 5">
    <name type="scientific">Pinctada imbricata</name>
    <name type="common">Atlantic pearl-oyster</name>
    <name type="synonym">Pinctada martensii</name>
    <dbReference type="NCBI Taxonomy" id="66713"/>
    <lineage>
        <taxon>Eukaryota</taxon>
        <taxon>Metazoa</taxon>
        <taxon>Spiralia</taxon>
        <taxon>Lophotrochozoa</taxon>
        <taxon>Mollusca</taxon>
        <taxon>Bivalvia</taxon>
        <taxon>Autobranchia</taxon>
        <taxon>Pteriomorphia</taxon>
        <taxon>Pterioida</taxon>
        <taxon>Pterioidea</taxon>
        <taxon>Pteriidae</taxon>
        <taxon>Pinctada</taxon>
    </lineage>
</organism>
<dbReference type="PANTHER" id="PTHR34605">
    <property type="entry name" value="PHAGE_INTEGRASE DOMAIN-CONTAINING PROTEIN"/>
    <property type="match status" value="1"/>
</dbReference>
<evidence type="ECO:0000256" key="1">
    <source>
        <dbReference type="ARBA" id="ARBA00023125"/>
    </source>
</evidence>
<dbReference type="Gene3D" id="1.10.150.130">
    <property type="match status" value="1"/>
</dbReference>
<dbReference type="InterPro" id="IPR002104">
    <property type="entry name" value="Integrase_catalytic"/>
</dbReference>
<dbReference type="SUPFAM" id="SSF56349">
    <property type="entry name" value="DNA breaking-rejoining enzymes"/>
    <property type="match status" value="1"/>
</dbReference>
<dbReference type="Gene3D" id="1.10.443.10">
    <property type="entry name" value="Intergrase catalytic core"/>
    <property type="match status" value="1"/>
</dbReference>
<proteinExistence type="predicted"/>
<protein>
    <recommendedName>
        <fullName evidence="3">Tyr recombinase domain-containing protein</fullName>
    </recommendedName>
</protein>
<dbReference type="InterPro" id="IPR052925">
    <property type="entry name" value="Phage_Integrase-like_Recomb"/>
</dbReference>
<feature type="domain" description="Tyr recombinase" evidence="3">
    <location>
        <begin position="132"/>
        <end position="339"/>
    </location>
</feature>
<keyword evidence="5" id="KW-1185">Reference proteome</keyword>
<dbReference type="InterPro" id="IPR013762">
    <property type="entry name" value="Integrase-like_cat_sf"/>
</dbReference>
<gene>
    <name evidence="4" type="ORF">FSP39_001988</name>
</gene>
<evidence type="ECO:0000313" key="5">
    <source>
        <dbReference type="Proteomes" id="UP001186944"/>
    </source>
</evidence>
<feature type="non-terminal residue" evidence="4">
    <location>
        <position position="1"/>
    </location>
</feature>
<evidence type="ECO:0000259" key="3">
    <source>
        <dbReference type="PROSITE" id="PS51898"/>
    </source>
</evidence>
<dbReference type="EMBL" id="VSWD01000006">
    <property type="protein sequence ID" value="KAK3099279.1"/>
    <property type="molecule type" value="Genomic_DNA"/>
</dbReference>
<dbReference type="AlphaFoldDB" id="A0AA88YH36"/>
<dbReference type="Pfam" id="PF00589">
    <property type="entry name" value="Phage_integrase"/>
    <property type="match status" value="1"/>
</dbReference>
<evidence type="ECO:0000313" key="4">
    <source>
        <dbReference type="EMBL" id="KAK3099279.1"/>
    </source>
</evidence>
<evidence type="ECO:0000256" key="2">
    <source>
        <dbReference type="ARBA" id="ARBA00023172"/>
    </source>
</evidence>
<sequence>FADIFKKGRWGTASFLVAEDPELQRLASLLPDYCLKSKAASTRSKYRYAFNHFCTWCSSQKRKLSYLPASDMTVSMYIIYLSEHFHSASKIQEAVCSITWAHSLAGYDDPCQSSLVKQCREGALRETSKPVHKKEPISPQHLNLLVEKYGKDFCTLPDLRLISMCLIGYTGFLRFSEIANIKRSHIEFFDEYLSIFIPKSKTDKFNEGSYVYISKTQSKSCPVKMLSRYLKLAGIDSSSTEFIFRQVTFLKKTNSYMLRKCDKPLSYTRAREIILSALESIGLDQSKFGIHSLRSGGATAAAAAGINDRIFKKHGWWRSEKAKDGYVKESLQEKLSVSKNLGI</sequence>
<keyword evidence="2" id="KW-0233">DNA recombination</keyword>
<name>A0AA88YH36_PINIB</name>
<dbReference type="InterPro" id="IPR010998">
    <property type="entry name" value="Integrase_recombinase_N"/>
</dbReference>
<dbReference type="GO" id="GO:0003677">
    <property type="term" value="F:DNA binding"/>
    <property type="evidence" value="ECO:0007669"/>
    <property type="project" value="UniProtKB-KW"/>
</dbReference>